<feature type="transmembrane region" description="Helical" evidence="12">
    <location>
        <begin position="330"/>
        <end position="349"/>
    </location>
</feature>
<evidence type="ECO:0000256" key="11">
    <source>
        <dbReference type="SAM" id="MobiDB-lite"/>
    </source>
</evidence>
<evidence type="ECO:0000256" key="9">
    <source>
        <dbReference type="ARBA" id="ARBA00023136"/>
    </source>
</evidence>
<dbReference type="InterPro" id="IPR004712">
    <property type="entry name" value="Na+/H+_antiporter_fungi"/>
</dbReference>
<feature type="transmembrane region" description="Helical" evidence="12">
    <location>
        <begin position="370"/>
        <end position="391"/>
    </location>
</feature>
<evidence type="ECO:0000256" key="3">
    <source>
        <dbReference type="ARBA" id="ARBA00022448"/>
    </source>
</evidence>
<feature type="transmembrane region" description="Helical" evidence="12">
    <location>
        <begin position="105"/>
        <end position="128"/>
    </location>
</feature>
<evidence type="ECO:0000313" key="14">
    <source>
        <dbReference type="EMBL" id="TXT11265.1"/>
    </source>
</evidence>
<comment type="caution">
    <text evidence="14">The sequence shown here is derived from an EMBL/GenBank/DDBJ whole genome shotgun (WGS) entry which is preliminary data.</text>
</comment>
<evidence type="ECO:0000256" key="2">
    <source>
        <dbReference type="ARBA" id="ARBA00005248"/>
    </source>
</evidence>
<sequence>MVALDISETSKSLAVVGGYISIVGLVSYFLKERLFMSEALLAFVAGIVFGPLAANVFSPLDWVNGSQKDLSYITFEITRVVIAIQVLFTGISLPKAYLWRERLSLFTLLIPIMTAAWFVTAALVYALIPGLTFLEALVIGSCVTPTDPVLANSICKGRFAEKYVPLHVRQIIVAEAGANDGLGFPFLFMALYLMLRKSAEHSVHSIGGAIGQWMYNIVLYQVTLSVVIGAVIGYIARKVLRFAEARGLIDHESFLSFGVSLTLLTLGIVGMIGSDDILCCFIVGNSFTWDDWFRVETEDHAFQDVIDQLLNNVIFLYIGSIMPWSEFGKFWGLSPWRLVALGICVILIRRPPWVMILKPYIPALATWPEAAFAGYFGPIGVGAVYYVQVALREIPDDGSRDHLVILPVVYFMVMTSVVVHGVTIPLGKGFQRAATITLSRTSTAADLVGARLPPAVPVGSVPTPVAPEPPAPTHARGESFGLSQQPASPQIHFDLPDTKAADTPPISRNISFATVPRSEAESDAVSEGTEGMYRRRTPAGPVAMV</sequence>
<dbReference type="GO" id="GO:0036376">
    <property type="term" value="P:sodium ion export across plasma membrane"/>
    <property type="evidence" value="ECO:0007669"/>
    <property type="project" value="InterPro"/>
</dbReference>
<dbReference type="Pfam" id="PF00999">
    <property type="entry name" value="Na_H_Exchanger"/>
    <property type="match status" value="1"/>
</dbReference>
<comment type="subcellular location">
    <subcellularLocation>
        <location evidence="1">Membrane</location>
        <topology evidence="1">Multi-pass membrane protein</topology>
    </subcellularLocation>
</comment>
<keyword evidence="6 12" id="KW-1133">Transmembrane helix</keyword>
<dbReference type="EMBL" id="QKWK01000004">
    <property type="protein sequence ID" value="TXT11265.1"/>
    <property type="molecule type" value="Genomic_DNA"/>
</dbReference>
<dbReference type="PANTHER" id="PTHR31382">
    <property type="entry name" value="NA(+)/H(+) ANTIPORTER"/>
    <property type="match status" value="1"/>
</dbReference>
<evidence type="ECO:0000256" key="1">
    <source>
        <dbReference type="ARBA" id="ARBA00004141"/>
    </source>
</evidence>
<feature type="region of interest" description="Disordered" evidence="11">
    <location>
        <begin position="467"/>
        <end position="486"/>
    </location>
</feature>
<dbReference type="GO" id="GO:0042391">
    <property type="term" value="P:regulation of membrane potential"/>
    <property type="evidence" value="ECO:0007669"/>
    <property type="project" value="InterPro"/>
</dbReference>
<evidence type="ECO:0000313" key="15">
    <source>
        <dbReference type="Proteomes" id="UP000473826"/>
    </source>
</evidence>
<dbReference type="FunFam" id="1.20.1530.20:FF:000015">
    <property type="entry name" value="Na(+)/H(+) antiporter 2"/>
    <property type="match status" value="1"/>
</dbReference>
<feature type="transmembrane region" description="Helical" evidence="12">
    <location>
        <begin position="403"/>
        <end position="422"/>
    </location>
</feature>
<dbReference type="PANTHER" id="PTHR31382:SF1">
    <property type="entry name" value="SODIUM ION_PROTON EXCHANGER (EUROFUNG)"/>
    <property type="match status" value="1"/>
</dbReference>
<feature type="transmembrane region" description="Helical" evidence="12">
    <location>
        <begin position="171"/>
        <end position="193"/>
    </location>
</feature>
<accession>A0A7D8V389</accession>
<gene>
    <name evidence="14" type="ORF">VHUM_02016</name>
</gene>
<organism evidence="14 15">
    <name type="scientific">Vanrija humicola</name>
    <name type="common">Yeast</name>
    <name type="synonym">Cryptococcus humicola</name>
    <dbReference type="NCBI Taxonomy" id="5417"/>
    <lineage>
        <taxon>Eukaryota</taxon>
        <taxon>Fungi</taxon>
        <taxon>Dikarya</taxon>
        <taxon>Basidiomycota</taxon>
        <taxon>Agaricomycotina</taxon>
        <taxon>Tremellomycetes</taxon>
        <taxon>Trichosporonales</taxon>
        <taxon>Trichosporonaceae</taxon>
        <taxon>Vanrija</taxon>
    </lineage>
</organism>
<feature type="transmembrane region" description="Helical" evidence="12">
    <location>
        <begin position="255"/>
        <end position="284"/>
    </location>
</feature>
<keyword evidence="3" id="KW-0813">Transport</keyword>
<dbReference type="GO" id="GO:0120029">
    <property type="term" value="P:proton export across plasma membrane"/>
    <property type="evidence" value="ECO:0007669"/>
    <property type="project" value="InterPro"/>
</dbReference>
<evidence type="ECO:0000256" key="8">
    <source>
        <dbReference type="ARBA" id="ARBA00023065"/>
    </source>
</evidence>
<comment type="similarity">
    <text evidence="2">Belongs to the fungal Na(+)/H(+) exchanger family.</text>
</comment>
<feature type="transmembrane region" description="Helical" evidence="12">
    <location>
        <begin position="70"/>
        <end position="93"/>
    </location>
</feature>
<evidence type="ECO:0000259" key="13">
    <source>
        <dbReference type="Pfam" id="PF00999"/>
    </source>
</evidence>
<dbReference type="InterPro" id="IPR006153">
    <property type="entry name" value="Cation/H_exchanger_TM"/>
</dbReference>
<keyword evidence="7" id="KW-0915">Sodium</keyword>
<evidence type="ECO:0000256" key="10">
    <source>
        <dbReference type="ARBA" id="ARBA00023201"/>
    </source>
</evidence>
<dbReference type="GO" id="GO:0015385">
    <property type="term" value="F:sodium:proton antiporter activity"/>
    <property type="evidence" value="ECO:0007669"/>
    <property type="project" value="InterPro"/>
</dbReference>
<keyword evidence="5 12" id="KW-0812">Transmembrane</keyword>
<keyword evidence="9 12" id="KW-0472">Membrane</keyword>
<reference evidence="14 15" key="1">
    <citation type="journal article" date="2019" name="PLoS Genet.">
        <title>Convergent evolution of linked mating-type loci in basidiomycete fungi.</title>
        <authorList>
            <person name="Sun S."/>
            <person name="Coelho M.A."/>
            <person name="Heitman J."/>
            <person name="Nowrousian M."/>
        </authorList>
    </citation>
    <scope>NUCLEOTIDE SEQUENCE [LARGE SCALE GENOMIC DNA]</scope>
    <source>
        <strain evidence="14 15">CBS 4282</strain>
    </source>
</reference>
<protein>
    <recommendedName>
        <fullName evidence="13">Cation/H+ exchanger transmembrane domain-containing protein</fullName>
    </recommendedName>
</protein>
<feature type="transmembrane region" description="Helical" evidence="12">
    <location>
        <begin position="12"/>
        <end position="30"/>
    </location>
</feature>
<name>A0A7D8V389_VANHU</name>
<proteinExistence type="inferred from homology"/>
<feature type="transmembrane region" description="Helical" evidence="12">
    <location>
        <begin position="213"/>
        <end position="235"/>
    </location>
</feature>
<dbReference type="AlphaFoldDB" id="A0A7D8V389"/>
<dbReference type="GO" id="GO:0005886">
    <property type="term" value="C:plasma membrane"/>
    <property type="evidence" value="ECO:0007669"/>
    <property type="project" value="InterPro"/>
</dbReference>
<feature type="transmembrane region" description="Helical" evidence="12">
    <location>
        <begin position="39"/>
        <end position="58"/>
    </location>
</feature>
<evidence type="ECO:0000256" key="6">
    <source>
        <dbReference type="ARBA" id="ARBA00022989"/>
    </source>
</evidence>
<evidence type="ECO:0000256" key="5">
    <source>
        <dbReference type="ARBA" id="ARBA00022692"/>
    </source>
</evidence>
<dbReference type="Proteomes" id="UP000473826">
    <property type="component" value="Unassembled WGS sequence"/>
</dbReference>
<evidence type="ECO:0000256" key="7">
    <source>
        <dbReference type="ARBA" id="ARBA00023053"/>
    </source>
</evidence>
<dbReference type="OrthoDB" id="2190219at2759"/>
<feature type="region of interest" description="Disordered" evidence="11">
    <location>
        <begin position="515"/>
        <end position="545"/>
    </location>
</feature>
<evidence type="ECO:0000256" key="4">
    <source>
        <dbReference type="ARBA" id="ARBA00022449"/>
    </source>
</evidence>
<evidence type="ECO:0000256" key="12">
    <source>
        <dbReference type="SAM" id="Phobius"/>
    </source>
</evidence>
<keyword evidence="15" id="KW-1185">Reference proteome</keyword>
<feature type="domain" description="Cation/H+ exchanger transmembrane" evidence="13">
    <location>
        <begin position="25"/>
        <end position="425"/>
    </location>
</feature>
<keyword evidence="4" id="KW-0050">Antiport</keyword>
<keyword evidence="8" id="KW-0406">Ion transport</keyword>
<keyword evidence="10" id="KW-0739">Sodium transport</keyword>